<dbReference type="AlphaFoldDB" id="A0A9P3CPY0"/>
<dbReference type="GeneID" id="68295861"/>
<reference evidence="5 6" key="1">
    <citation type="submission" date="2021-01" db="EMBL/GenBank/DDBJ databases">
        <title>Cercospora kikuchii MAFF 305040 whole genome shotgun sequence.</title>
        <authorList>
            <person name="Kashiwa T."/>
            <person name="Suzuki T."/>
        </authorList>
    </citation>
    <scope>NUCLEOTIDE SEQUENCE [LARGE SCALE GENOMIC DNA]</scope>
    <source>
        <strain evidence="5 6">MAFF 305040</strain>
    </source>
</reference>
<evidence type="ECO:0000256" key="3">
    <source>
        <dbReference type="SAM" id="MobiDB-lite"/>
    </source>
</evidence>
<evidence type="ECO:0000259" key="4">
    <source>
        <dbReference type="SMART" id="SM00906"/>
    </source>
</evidence>
<dbReference type="InterPro" id="IPR007219">
    <property type="entry name" value="XnlR_reg_dom"/>
</dbReference>
<dbReference type="RefSeq" id="XP_044661674.1">
    <property type="nucleotide sequence ID" value="XM_044805739.1"/>
</dbReference>
<comment type="subcellular location">
    <subcellularLocation>
        <location evidence="1">Nucleus</location>
    </subcellularLocation>
</comment>
<dbReference type="InterPro" id="IPR050613">
    <property type="entry name" value="Sec_Metabolite_Reg"/>
</dbReference>
<feature type="region of interest" description="Disordered" evidence="3">
    <location>
        <begin position="1"/>
        <end position="25"/>
    </location>
</feature>
<name>A0A9P3CPY0_9PEZI</name>
<evidence type="ECO:0000313" key="5">
    <source>
        <dbReference type="EMBL" id="GIZ47187.1"/>
    </source>
</evidence>
<sequence length="501" mass="56624">MLRSLEPEQTKDRRSTVSYSRSPSHDMVGLLPLPEPFLGEISTSRVSHQAAVFDEISSVATPQSAENPCLGGLQSGVELGHPFHNYWTKDGGLAEVVSILPDRPRALQLVASYFDSVDPLCPMLSRGHIIAEVEHFQHLSFEEKHGYNAAKLALHFIIYAAGAFFIPEVEPEERASLSDLYLSASHQCLCLCSYLSQFSLETAQVILLIGYLLINTNRVSEAWTFSGILVRQAYALRLHRTSTSQRDSILRRRLWQAVVVQDVSIAYHLALPPSVIHCIDMRTQIDELGHRSDHDLDYESAMWQWATFVKENICNPRATESPIASSTYHKETIISQYREMYDSWRPPFNSQSPKRFEFGDLRLARQLITVSSSFFGVLTVLYLDQNLEAGVLLDIYGAIDATHEAMSSFFALLRLFPDQMDMWGSYHTRAYAQAMRIARILASDAQHLSQTSRDPRLMIGKSDLDRYLDILSSSRGSHKHQHVQGTRFTALREVVDMISVA</sequence>
<dbReference type="CDD" id="cd12148">
    <property type="entry name" value="fungal_TF_MHR"/>
    <property type="match status" value="1"/>
</dbReference>
<evidence type="ECO:0000313" key="6">
    <source>
        <dbReference type="Proteomes" id="UP000825890"/>
    </source>
</evidence>
<evidence type="ECO:0000256" key="2">
    <source>
        <dbReference type="ARBA" id="ARBA00023242"/>
    </source>
</evidence>
<gene>
    <name evidence="5" type="ORF">CKM354_001028600</name>
</gene>
<dbReference type="Pfam" id="PF04082">
    <property type="entry name" value="Fungal_trans"/>
    <property type="match status" value="1"/>
</dbReference>
<dbReference type="EMBL" id="BOLY01000007">
    <property type="protein sequence ID" value="GIZ47187.1"/>
    <property type="molecule type" value="Genomic_DNA"/>
</dbReference>
<keyword evidence="2" id="KW-0539">Nucleus</keyword>
<dbReference type="GO" id="GO:0006351">
    <property type="term" value="P:DNA-templated transcription"/>
    <property type="evidence" value="ECO:0007669"/>
    <property type="project" value="InterPro"/>
</dbReference>
<protein>
    <recommendedName>
        <fullName evidence="4">Xylanolytic transcriptional activator regulatory domain-containing protein</fullName>
    </recommendedName>
</protein>
<accession>A0A9P3CPY0</accession>
<dbReference type="PANTHER" id="PTHR31001:SF81">
    <property type="entry name" value="ZN(II)2CYS6 TRANSCRIPTION FACTOR"/>
    <property type="match status" value="1"/>
</dbReference>
<dbReference type="OrthoDB" id="5296287at2759"/>
<dbReference type="GO" id="GO:0003677">
    <property type="term" value="F:DNA binding"/>
    <property type="evidence" value="ECO:0007669"/>
    <property type="project" value="InterPro"/>
</dbReference>
<dbReference type="PANTHER" id="PTHR31001">
    <property type="entry name" value="UNCHARACTERIZED TRANSCRIPTIONAL REGULATORY PROTEIN"/>
    <property type="match status" value="1"/>
</dbReference>
<feature type="compositionally biased region" description="Basic and acidic residues" evidence="3">
    <location>
        <begin position="1"/>
        <end position="15"/>
    </location>
</feature>
<organism evidence="5 6">
    <name type="scientific">Cercospora kikuchii</name>
    <dbReference type="NCBI Taxonomy" id="84275"/>
    <lineage>
        <taxon>Eukaryota</taxon>
        <taxon>Fungi</taxon>
        <taxon>Dikarya</taxon>
        <taxon>Ascomycota</taxon>
        <taxon>Pezizomycotina</taxon>
        <taxon>Dothideomycetes</taxon>
        <taxon>Dothideomycetidae</taxon>
        <taxon>Mycosphaerellales</taxon>
        <taxon>Mycosphaerellaceae</taxon>
        <taxon>Cercospora</taxon>
    </lineage>
</organism>
<proteinExistence type="predicted"/>
<evidence type="ECO:0000256" key="1">
    <source>
        <dbReference type="ARBA" id="ARBA00004123"/>
    </source>
</evidence>
<comment type="caution">
    <text evidence="5">The sequence shown here is derived from an EMBL/GenBank/DDBJ whole genome shotgun (WGS) entry which is preliminary data.</text>
</comment>
<keyword evidence="6" id="KW-1185">Reference proteome</keyword>
<dbReference type="Proteomes" id="UP000825890">
    <property type="component" value="Unassembled WGS sequence"/>
</dbReference>
<dbReference type="SMART" id="SM00906">
    <property type="entry name" value="Fungal_trans"/>
    <property type="match status" value="1"/>
</dbReference>
<dbReference type="GO" id="GO:0008270">
    <property type="term" value="F:zinc ion binding"/>
    <property type="evidence" value="ECO:0007669"/>
    <property type="project" value="InterPro"/>
</dbReference>
<dbReference type="GO" id="GO:0005634">
    <property type="term" value="C:nucleus"/>
    <property type="evidence" value="ECO:0007669"/>
    <property type="project" value="UniProtKB-SubCell"/>
</dbReference>
<feature type="domain" description="Xylanolytic transcriptional activator regulatory" evidence="4">
    <location>
        <begin position="222"/>
        <end position="292"/>
    </location>
</feature>